<evidence type="ECO:0000313" key="2">
    <source>
        <dbReference type="EMBL" id="KLU01825.1"/>
    </source>
</evidence>
<reference evidence="2" key="1">
    <citation type="submission" date="2015-05" db="EMBL/GenBank/DDBJ databases">
        <title>Permanent draft genome of Rhodopirellula islandicus K833.</title>
        <authorList>
            <person name="Kizina J."/>
            <person name="Richter M."/>
            <person name="Glockner F.O."/>
            <person name="Harder J."/>
        </authorList>
    </citation>
    <scope>NUCLEOTIDE SEQUENCE [LARGE SCALE GENOMIC DNA]</scope>
    <source>
        <strain evidence="2">K833</strain>
    </source>
</reference>
<dbReference type="PATRIC" id="fig|595434.4.peg.5708"/>
<keyword evidence="3" id="KW-1185">Reference proteome</keyword>
<accession>A0A0J1B4P5</accession>
<dbReference type="EMBL" id="LECT01000048">
    <property type="protein sequence ID" value="KLU01825.1"/>
    <property type="molecule type" value="Genomic_DNA"/>
</dbReference>
<dbReference type="Proteomes" id="UP000036367">
    <property type="component" value="Unassembled WGS sequence"/>
</dbReference>
<dbReference type="STRING" id="595434.RISK_006009"/>
<feature type="compositionally biased region" description="Basic and acidic residues" evidence="1">
    <location>
        <begin position="19"/>
        <end position="28"/>
    </location>
</feature>
<organism evidence="2 3">
    <name type="scientific">Rhodopirellula islandica</name>
    <dbReference type="NCBI Taxonomy" id="595434"/>
    <lineage>
        <taxon>Bacteria</taxon>
        <taxon>Pseudomonadati</taxon>
        <taxon>Planctomycetota</taxon>
        <taxon>Planctomycetia</taxon>
        <taxon>Pirellulales</taxon>
        <taxon>Pirellulaceae</taxon>
        <taxon>Rhodopirellula</taxon>
    </lineage>
</organism>
<evidence type="ECO:0000313" key="3">
    <source>
        <dbReference type="Proteomes" id="UP000036367"/>
    </source>
</evidence>
<feature type="region of interest" description="Disordered" evidence="1">
    <location>
        <begin position="1"/>
        <end position="41"/>
    </location>
</feature>
<evidence type="ECO:0000256" key="1">
    <source>
        <dbReference type="SAM" id="MobiDB-lite"/>
    </source>
</evidence>
<protein>
    <submittedName>
        <fullName evidence="2">Uncharacterized protein</fullName>
    </submittedName>
</protein>
<dbReference type="AlphaFoldDB" id="A0A0J1B4P5"/>
<name>A0A0J1B4P5_RHOIS</name>
<proteinExistence type="predicted"/>
<comment type="caution">
    <text evidence="2">The sequence shown here is derived from an EMBL/GenBank/DDBJ whole genome shotgun (WGS) entry which is preliminary data.</text>
</comment>
<sequence>MQDPRNKQSVEANENQWWMKEDGRKYNRELPPATGLSSRES</sequence>
<gene>
    <name evidence="2" type="ORF">RISK_006009</name>
</gene>